<dbReference type="EMBL" id="MTKS01000003">
    <property type="protein sequence ID" value="RWX52528.1"/>
    <property type="molecule type" value="Genomic_DNA"/>
</dbReference>
<organism evidence="2 3">
    <name type="scientific">Candidatus Electrothrix marina</name>
    <dbReference type="NCBI Taxonomy" id="1859130"/>
    <lineage>
        <taxon>Bacteria</taxon>
        <taxon>Pseudomonadati</taxon>
        <taxon>Thermodesulfobacteriota</taxon>
        <taxon>Desulfobulbia</taxon>
        <taxon>Desulfobulbales</taxon>
        <taxon>Desulfobulbaceae</taxon>
        <taxon>Candidatus Electrothrix</taxon>
    </lineage>
</organism>
<dbReference type="InterPro" id="IPR029060">
    <property type="entry name" value="PIN-like_dom_sf"/>
</dbReference>
<dbReference type="SUPFAM" id="SSF88723">
    <property type="entry name" value="PIN domain-like"/>
    <property type="match status" value="1"/>
</dbReference>
<gene>
    <name evidence="2" type="ORF">VU01_100319</name>
</gene>
<evidence type="ECO:0000259" key="1">
    <source>
        <dbReference type="SMART" id="SM00670"/>
    </source>
</evidence>
<sequence length="136" mass="15406">MIFFDTNVLVYAAITQDVNKQKISDRLIEEAVRDGTMTLSPLVISEFVFVLSKLKISRELIEAALALYEPFAKNAIEPSMVFEAAALCNDLGRGKSINDAVHLKFAEQYCRKIVTFDSDFKMFKKYSDCHIEILSV</sequence>
<dbReference type="AlphaFoldDB" id="A0A444JHS3"/>
<accession>A0A444JHS3</accession>
<dbReference type="Pfam" id="PF01850">
    <property type="entry name" value="PIN"/>
    <property type="match status" value="1"/>
</dbReference>
<proteinExistence type="predicted"/>
<evidence type="ECO:0000313" key="2">
    <source>
        <dbReference type="EMBL" id="RWX52528.1"/>
    </source>
</evidence>
<name>A0A444JHS3_9BACT</name>
<dbReference type="InterPro" id="IPR002716">
    <property type="entry name" value="PIN_dom"/>
</dbReference>
<keyword evidence="3" id="KW-1185">Reference proteome</keyword>
<feature type="domain" description="PIN" evidence="1">
    <location>
        <begin position="1"/>
        <end position="122"/>
    </location>
</feature>
<dbReference type="Gene3D" id="3.40.50.1010">
    <property type="entry name" value="5'-nuclease"/>
    <property type="match status" value="1"/>
</dbReference>
<protein>
    <submittedName>
        <fullName evidence="2">Putative nucleic acid-binding protein, contains PIN domain</fullName>
    </submittedName>
</protein>
<dbReference type="SMART" id="SM00670">
    <property type="entry name" value="PINc"/>
    <property type="match status" value="1"/>
</dbReference>
<reference evidence="2 3" key="1">
    <citation type="submission" date="2017-01" db="EMBL/GenBank/DDBJ databases">
        <title>The cable genome- insights into the physiology and evolution of filamentous bacteria capable of sulfide oxidation via long distance electron transfer.</title>
        <authorList>
            <person name="Schreiber L."/>
            <person name="Bjerg J.T."/>
            <person name="Boggild A."/>
            <person name="Van De Vossenberg J."/>
            <person name="Meysman F."/>
            <person name="Nielsen L.P."/>
            <person name="Schramm A."/>
            <person name="Kjeldsen K.U."/>
        </authorList>
    </citation>
    <scope>NUCLEOTIDE SEQUENCE [LARGE SCALE GENOMIC DNA]</scope>
    <source>
        <strain evidence="2">A5</strain>
    </source>
</reference>
<evidence type="ECO:0000313" key="3">
    <source>
        <dbReference type="Proteomes" id="UP000288892"/>
    </source>
</evidence>
<comment type="caution">
    <text evidence="2">The sequence shown here is derived from an EMBL/GenBank/DDBJ whole genome shotgun (WGS) entry which is preliminary data.</text>
</comment>
<dbReference type="Proteomes" id="UP000288892">
    <property type="component" value="Unassembled WGS sequence"/>
</dbReference>